<dbReference type="SMART" id="SM01118">
    <property type="entry name" value="CYTH"/>
    <property type="match status" value="1"/>
</dbReference>
<evidence type="ECO:0000259" key="1">
    <source>
        <dbReference type="PROSITE" id="PS51707"/>
    </source>
</evidence>
<dbReference type="CDD" id="cd07756">
    <property type="entry name" value="CYTH-like_Pase_CHAD"/>
    <property type="match status" value="1"/>
</dbReference>
<dbReference type="InterPro" id="IPR039013">
    <property type="entry name" value="YgiF"/>
</dbReference>
<dbReference type="GO" id="GO:0046872">
    <property type="term" value="F:metal ion binding"/>
    <property type="evidence" value="ECO:0007669"/>
    <property type="project" value="TreeGrafter"/>
</dbReference>
<dbReference type="PANTHER" id="PTHR39569:SF1">
    <property type="entry name" value="INORGANIC TRIPHOSPHATASE"/>
    <property type="match status" value="1"/>
</dbReference>
<dbReference type="SUPFAM" id="SSF55154">
    <property type="entry name" value="CYTH-like phosphatases"/>
    <property type="match status" value="1"/>
</dbReference>
<sequence length="510" mass="57509">MNTEIELKFIVDPAMKPALYRLLQDWQTSEHRTRHLINTYYDTPAQNLRQARMGLRVRTIGEQHVQTLKTDGTVVAGLHQRPEFNVPLTEPRPELACFSEAGHDISWPTQWDLTAIQDSLQPLFNTGFEREQWLVTAADGSQIELAWDQGSITAGERQTPICEIELELVSGDANALFTLAQALCALGGLRQGQDSKAARGYRLAAGEPEPRCPRLPAFTLQRKMTLEQAFVQVLSGLLGHWQRAEADIARLDEQGAALAVRALQAMRDDLTFIRQWLTLFGRYIPRKASAGLRQEMQWLEEQLAGSARWLWLDQSVPEGRREQLQAQTGPFPLAHYQQLLLSPRYAELLLAFNHWLAFSTWQRFTDDAGQKALAAPVKRFADTQLGRHWSEMKSRLGGRHPLSVRQYLDQAPVVQRFNEVALAFAALYPQDEAQLFMAEVQRFGAQLASLQARETERRLLAVSMATVDEAETSPVWLANSVTALEQEQAELAATLEAARPTLLSAAGYWF</sequence>
<dbReference type="RefSeq" id="WP_207541952.1">
    <property type="nucleotide sequence ID" value="NZ_JAFNAA010000006.1"/>
</dbReference>
<accession>A0A8I2B2P4</accession>
<dbReference type="Proteomes" id="UP000664658">
    <property type="component" value="Unassembled WGS sequence"/>
</dbReference>
<gene>
    <name evidence="3" type="ORF">J2R62_07675</name>
</gene>
<dbReference type="EMBL" id="JAFNAA010000006">
    <property type="protein sequence ID" value="MBO1108101.1"/>
    <property type="molecule type" value="Genomic_DNA"/>
</dbReference>
<dbReference type="Pfam" id="PF05235">
    <property type="entry name" value="CHAD"/>
    <property type="match status" value="1"/>
</dbReference>
<evidence type="ECO:0000259" key="2">
    <source>
        <dbReference type="PROSITE" id="PS51708"/>
    </source>
</evidence>
<comment type="caution">
    <text evidence="3">The sequence shown here is derived from an EMBL/GenBank/DDBJ whole genome shotgun (WGS) entry which is preliminary data.</text>
</comment>
<dbReference type="InterPro" id="IPR023577">
    <property type="entry name" value="CYTH_domain"/>
</dbReference>
<dbReference type="Pfam" id="PF01928">
    <property type="entry name" value="CYTH"/>
    <property type="match status" value="1"/>
</dbReference>
<name>A0A8I2B2P4_PLESH</name>
<dbReference type="PROSITE" id="PS51707">
    <property type="entry name" value="CYTH"/>
    <property type="match status" value="1"/>
</dbReference>
<dbReference type="PANTHER" id="PTHR39569">
    <property type="entry name" value="INORGANIC TRIPHOSPHATASE"/>
    <property type="match status" value="1"/>
</dbReference>
<reference evidence="3" key="1">
    <citation type="submission" date="2021-03" db="EMBL/GenBank/DDBJ databases">
        <title>Plesiomonas shigelloides zfcc0051, isolated from zebrafish feces.</title>
        <authorList>
            <person name="Vanderhoek Z."/>
            <person name="Gaulke C."/>
        </authorList>
    </citation>
    <scope>NUCLEOTIDE SEQUENCE</scope>
    <source>
        <strain evidence="3">Zfcc0051</strain>
    </source>
</reference>
<evidence type="ECO:0000313" key="4">
    <source>
        <dbReference type="Proteomes" id="UP000664658"/>
    </source>
</evidence>
<proteinExistence type="predicted"/>
<dbReference type="GO" id="GO:0050355">
    <property type="term" value="F:inorganic triphosphate phosphatase activity"/>
    <property type="evidence" value="ECO:0007669"/>
    <property type="project" value="InterPro"/>
</dbReference>
<feature type="domain" description="CYTH" evidence="1">
    <location>
        <begin position="2"/>
        <end position="207"/>
    </location>
</feature>
<dbReference type="InterPro" id="IPR033469">
    <property type="entry name" value="CYTH-like_dom_sf"/>
</dbReference>
<dbReference type="InterPro" id="IPR038186">
    <property type="entry name" value="CHAD_dom_sf"/>
</dbReference>
<feature type="domain" description="CHAD" evidence="2">
    <location>
        <begin position="223"/>
        <end position="482"/>
    </location>
</feature>
<dbReference type="AlphaFoldDB" id="A0A8I2B2P4"/>
<protein>
    <submittedName>
        <fullName evidence="3">Inorganic triphosphatase</fullName>
    </submittedName>
</protein>
<dbReference type="InterPro" id="IPR007899">
    <property type="entry name" value="CHAD_dom"/>
</dbReference>
<evidence type="ECO:0000313" key="3">
    <source>
        <dbReference type="EMBL" id="MBO1108101.1"/>
    </source>
</evidence>
<dbReference type="Gene3D" id="2.40.320.10">
    <property type="entry name" value="Hypothetical Protein Pfu-838710-001"/>
    <property type="match status" value="1"/>
</dbReference>
<organism evidence="3 4">
    <name type="scientific">Plesiomonas shigelloides</name>
    <name type="common">Aeromonas shigelloides</name>
    <dbReference type="NCBI Taxonomy" id="703"/>
    <lineage>
        <taxon>Bacteria</taxon>
        <taxon>Pseudomonadati</taxon>
        <taxon>Pseudomonadota</taxon>
        <taxon>Gammaproteobacteria</taxon>
        <taxon>Enterobacterales</taxon>
        <taxon>Enterobacteriaceae</taxon>
        <taxon>Plesiomonas</taxon>
    </lineage>
</organism>
<dbReference type="PROSITE" id="PS51708">
    <property type="entry name" value="CHAD"/>
    <property type="match status" value="1"/>
</dbReference>
<dbReference type="Gene3D" id="1.40.20.10">
    <property type="entry name" value="CHAD domain"/>
    <property type="match status" value="1"/>
</dbReference>